<evidence type="ECO:0000256" key="1">
    <source>
        <dbReference type="ARBA" id="ARBA00023015"/>
    </source>
</evidence>
<evidence type="ECO:0000313" key="9">
    <source>
        <dbReference type="Proteomes" id="UP000182367"/>
    </source>
</evidence>
<dbReference type="InterPro" id="IPR037923">
    <property type="entry name" value="HTH-like"/>
</dbReference>
<evidence type="ECO:0000256" key="2">
    <source>
        <dbReference type="ARBA" id="ARBA00023125"/>
    </source>
</evidence>
<evidence type="ECO:0000313" key="8">
    <source>
        <dbReference type="Proteomes" id="UP000093226"/>
    </source>
</evidence>
<dbReference type="InterPro" id="IPR020449">
    <property type="entry name" value="Tscrpt_reg_AraC-type_HTH"/>
</dbReference>
<dbReference type="SMART" id="SM00342">
    <property type="entry name" value="HTH_ARAC"/>
    <property type="match status" value="1"/>
</dbReference>
<protein>
    <submittedName>
        <fullName evidence="5 7">Transcriptional regulator</fullName>
    </submittedName>
</protein>
<dbReference type="InterPro" id="IPR009057">
    <property type="entry name" value="Homeodomain-like_sf"/>
</dbReference>
<evidence type="ECO:0000313" key="6">
    <source>
        <dbReference type="EMBL" id="OCB75010.1"/>
    </source>
</evidence>
<dbReference type="Pfam" id="PF02311">
    <property type="entry name" value="AraC_binding"/>
    <property type="match status" value="1"/>
</dbReference>
<dbReference type="InterPro" id="IPR018060">
    <property type="entry name" value="HTH_AraC"/>
</dbReference>
<dbReference type="EMBL" id="BJVF01000003">
    <property type="protein sequence ID" value="GEL11304.1"/>
    <property type="molecule type" value="Genomic_DNA"/>
</dbReference>
<dbReference type="AlphaFoldDB" id="A0A1B9DZA8"/>
<name>A0A1B9DZA8_9FLAO</name>
<dbReference type="RefSeq" id="WP_066323739.1">
    <property type="nucleotide sequence ID" value="NZ_BJVF01000003.1"/>
</dbReference>
<dbReference type="GO" id="GO:0003700">
    <property type="term" value="F:DNA-binding transcription factor activity"/>
    <property type="evidence" value="ECO:0007669"/>
    <property type="project" value="InterPro"/>
</dbReference>
<dbReference type="InterPro" id="IPR003313">
    <property type="entry name" value="AraC-bd"/>
</dbReference>
<dbReference type="STRING" id="551990.SAMN05192550_2071"/>
<dbReference type="SUPFAM" id="SSF51215">
    <property type="entry name" value="Regulatory protein AraC"/>
    <property type="match status" value="1"/>
</dbReference>
<reference evidence="8" key="1">
    <citation type="submission" date="2016-03" db="EMBL/GenBank/DDBJ databases">
        <title>Draft genome sequence of Paenibacillus glacialis DSM 22343.</title>
        <authorList>
            <person name="Shin S.-K."/>
            <person name="Yi H."/>
        </authorList>
    </citation>
    <scope>NUCLEOTIDE SEQUENCE [LARGE SCALE GENOMIC DNA]</scope>
    <source>
        <strain evidence="8">NBRC 105008</strain>
    </source>
</reference>
<dbReference type="OrthoDB" id="9813413at2"/>
<evidence type="ECO:0000313" key="5">
    <source>
        <dbReference type="EMBL" id="GEL11304.1"/>
    </source>
</evidence>
<evidence type="ECO:0000313" key="10">
    <source>
        <dbReference type="Proteomes" id="UP000321579"/>
    </source>
</evidence>
<reference evidence="7 9" key="3">
    <citation type="submission" date="2016-10" db="EMBL/GenBank/DDBJ databases">
        <authorList>
            <person name="Varghese N."/>
            <person name="Submissions S."/>
        </authorList>
    </citation>
    <scope>NUCLEOTIDE SEQUENCE [LARGE SCALE GENOMIC DNA]</scope>
    <source>
        <strain evidence="7 9">Gm-149</strain>
    </source>
</reference>
<evidence type="ECO:0000313" key="7">
    <source>
        <dbReference type="EMBL" id="SDJ42549.1"/>
    </source>
</evidence>
<dbReference type="PANTHER" id="PTHR43280:SF30">
    <property type="entry name" value="MMSAB OPERON REGULATORY PROTEIN"/>
    <property type="match status" value="1"/>
</dbReference>
<dbReference type="CDD" id="cd06986">
    <property type="entry name" value="cupin_MmsR-like_N"/>
    <property type="match status" value="1"/>
</dbReference>
<gene>
    <name evidence="6" type="ORF">FBGL_00650</name>
    <name evidence="5" type="ORF">FGL01_20430</name>
    <name evidence="7" type="ORF">SAMN05192550_2071</name>
</gene>
<dbReference type="Gene3D" id="2.60.120.280">
    <property type="entry name" value="Regulatory protein AraC"/>
    <property type="match status" value="1"/>
</dbReference>
<dbReference type="SUPFAM" id="SSF46689">
    <property type="entry name" value="Homeodomain-like"/>
    <property type="match status" value="2"/>
</dbReference>
<dbReference type="EMBL" id="FNEO01000003">
    <property type="protein sequence ID" value="SDJ42549.1"/>
    <property type="molecule type" value="Genomic_DNA"/>
</dbReference>
<organism evidence="6 8">
    <name type="scientific">Flavobacterium glycines</name>
    <dbReference type="NCBI Taxonomy" id="551990"/>
    <lineage>
        <taxon>Bacteria</taxon>
        <taxon>Pseudomonadati</taxon>
        <taxon>Bacteroidota</taxon>
        <taxon>Flavobacteriia</taxon>
        <taxon>Flavobacteriales</taxon>
        <taxon>Flavobacteriaceae</taxon>
        <taxon>Flavobacterium</taxon>
    </lineage>
</organism>
<dbReference type="GO" id="GO:0043565">
    <property type="term" value="F:sequence-specific DNA binding"/>
    <property type="evidence" value="ECO:0007669"/>
    <property type="project" value="InterPro"/>
</dbReference>
<keyword evidence="3" id="KW-0804">Transcription</keyword>
<dbReference type="Proteomes" id="UP000093226">
    <property type="component" value="Unassembled WGS sequence"/>
</dbReference>
<dbReference type="PRINTS" id="PR00032">
    <property type="entry name" value="HTHARAC"/>
</dbReference>
<reference evidence="6" key="2">
    <citation type="submission" date="2016-03" db="EMBL/GenBank/DDBJ databases">
        <authorList>
            <person name="Ploux O."/>
        </authorList>
    </citation>
    <scope>NUCLEOTIDE SEQUENCE</scope>
    <source>
        <strain evidence="6">NBRC 105008</strain>
    </source>
</reference>
<keyword evidence="9" id="KW-1185">Reference proteome</keyword>
<feature type="domain" description="HTH araC/xylS-type" evidence="4">
    <location>
        <begin position="192"/>
        <end position="290"/>
    </location>
</feature>
<keyword evidence="2" id="KW-0238">DNA-binding</keyword>
<dbReference type="PROSITE" id="PS01124">
    <property type="entry name" value="HTH_ARAC_FAMILY_2"/>
    <property type="match status" value="1"/>
</dbReference>
<comment type="caution">
    <text evidence="6">The sequence shown here is derived from an EMBL/GenBank/DDBJ whole genome shotgun (WGS) entry which is preliminary data.</text>
</comment>
<proteinExistence type="predicted"/>
<dbReference type="Pfam" id="PF12833">
    <property type="entry name" value="HTH_18"/>
    <property type="match status" value="1"/>
</dbReference>
<sequence>MNNLPNPKIKAGFLGQTMVVLSPEQKKEIVNHPFSQNLYLDAIGYFPNAKHHNRSRKNGINEYIFLYCLKGEGWITTNKKTIKLTPNTAFIIPKNTPHKYGSSLKDPWSIYWIHFSGNYADVFYERFFKEKENNIPIPFDENKIVLLKDIITVLENELNEEKTEFIHFKLSSFLSSVCYSNLLENTINDKISQSISYMKNNLNQLITIEKLAQEACFSVSRYSELFKQKTGYSPILYFIRLKIQKACEYLYFTNMSIKEICKEVGFEDPYYFSRMFKKQIGISPMQYKKSLS</sequence>
<dbReference type="Proteomes" id="UP000321579">
    <property type="component" value="Unassembled WGS sequence"/>
</dbReference>
<dbReference type="EMBL" id="LVEO01000001">
    <property type="protein sequence ID" value="OCB75010.1"/>
    <property type="molecule type" value="Genomic_DNA"/>
</dbReference>
<dbReference type="PANTHER" id="PTHR43280">
    <property type="entry name" value="ARAC-FAMILY TRANSCRIPTIONAL REGULATOR"/>
    <property type="match status" value="1"/>
</dbReference>
<reference evidence="5 10" key="4">
    <citation type="submission" date="2019-07" db="EMBL/GenBank/DDBJ databases">
        <title>Whole genome shotgun sequence of Flavobacterium glycines NBRC 105008.</title>
        <authorList>
            <person name="Hosoyama A."/>
            <person name="Uohara A."/>
            <person name="Ohji S."/>
            <person name="Ichikawa N."/>
        </authorList>
    </citation>
    <scope>NUCLEOTIDE SEQUENCE [LARGE SCALE GENOMIC DNA]</scope>
    <source>
        <strain evidence="5 10">NBRC 105008</strain>
    </source>
</reference>
<accession>A0A1B9DZA8</accession>
<evidence type="ECO:0000259" key="4">
    <source>
        <dbReference type="PROSITE" id="PS01124"/>
    </source>
</evidence>
<keyword evidence="1" id="KW-0805">Transcription regulation</keyword>
<dbReference type="Proteomes" id="UP000182367">
    <property type="component" value="Unassembled WGS sequence"/>
</dbReference>
<evidence type="ECO:0000256" key="3">
    <source>
        <dbReference type="ARBA" id="ARBA00023163"/>
    </source>
</evidence>
<dbReference type="Gene3D" id="1.10.10.60">
    <property type="entry name" value="Homeodomain-like"/>
    <property type="match status" value="2"/>
</dbReference>